<comment type="caution">
    <text evidence="1">The sequence shown here is derived from an EMBL/GenBank/DDBJ whole genome shotgun (WGS) entry which is preliminary data.</text>
</comment>
<sequence>MSFDVRKMLEQLETGTPADTGVPVWQQQSWEDPEGFAAALAVAHVGRGAPLKSRAGQHYDFFHDLVVRHGNTDRLALRCYDRRNGWQVLSYRQLHEQASRRATEWARQGVKAGAKVCLFYSVGKELLVSLAAALGLGACISFLPPQGRRFISRRLATLAPDHVATEPHQVLLLEGFEKKLLNNQGQAAPAFTSHTYKPAEPVGLLFSPLVEPPGTPAPLLAEDAWRGALVDGLLTFGVGPEEHLAAPGYHPLQHLPSFLLTTLLRGATYLHLELPDIEANPALLTEHPVRALGVTPALRDVLLRTRTQLKNVAHWFRNPEEPIDWQSWRAWVKQCGLSSVPSSNVLVDASAGGSVLVSPRRVRDVHTETPPAPGRRWVLHDVNMSGQEAPGDLGVFTLLPDEERPPAYLVLTRSYGLFHYGGPRTARREGRVYPTAEVAEVVQELAFVRGAAVVPAPTGGVAGHYRYVLLVFTGAQAPQTNVWLQEVRRCLELQLGAEYLPDRTEFIPLYPRKVDGQVDEAWCLTQYLTGALHRKSSDPLFQSLTALRGHLLEKGGQGV</sequence>
<dbReference type="Proteomes" id="UP000028547">
    <property type="component" value="Unassembled WGS sequence"/>
</dbReference>
<reference evidence="1 2" key="1">
    <citation type="submission" date="2014-07" db="EMBL/GenBank/DDBJ databases">
        <title>Draft Genome Sequence of Gephyronic Acid Producer, Cystobacter violaceus Strain Cb vi76.</title>
        <authorList>
            <person name="Stevens D.C."/>
            <person name="Young J."/>
            <person name="Carmichael R."/>
            <person name="Tan J."/>
            <person name="Taylor R.E."/>
        </authorList>
    </citation>
    <scope>NUCLEOTIDE SEQUENCE [LARGE SCALE GENOMIC DNA]</scope>
    <source>
        <strain evidence="1 2">Cb vi76</strain>
    </source>
</reference>
<dbReference type="AlphaFoldDB" id="A0A084SH47"/>
<organism evidence="1 2">
    <name type="scientific">Archangium violaceum Cb vi76</name>
    <dbReference type="NCBI Taxonomy" id="1406225"/>
    <lineage>
        <taxon>Bacteria</taxon>
        <taxon>Pseudomonadati</taxon>
        <taxon>Myxococcota</taxon>
        <taxon>Myxococcia</taxon>
        <taxon>Myxococcales</taxon>
        <taxon>Cystobacterineae</taxon>
        <taxon>Archangiaceae</taxon>
        <taxon>Archangium</taxon>
    </lineage>
</organism>
<evidence type="ECO:0000313" key="1">
    <source>
        <dbReference type="EMBL" id="KFA87782.1"/>
    </source>
</evidence>
<dbReference type="RefSeq" id="WP_043411172.1">
    <property type="nucleotide sequence ID" value="NZ_JPMI01000340.1"/>
</dbReference>
<dbReference type="SUPFAM" id="SSF56801">
    <property type="entry name" value="Acetyl-CoA synthetase-like"/>
    <property type="match status" value="1"/>
</dbReference>
<dbReference type="EMBL" id="JPMI01000340">
    <property type="protein sequence ID" value="KFA87782.1"/>
    <property type="molecule type" value="Genomic_DNA"/>
</dbReference>
<name>A0A084SH47_9BACT</name>
<proteinExistence type="predicted"/>
<protein>
    <submittedName>
        <fullName evidence="1">AMP-dependent synthetase</fullName>
    </submittedName>
</protein>
<accession>A0A084SH47</accession>
<gene>
    <name evidence="1" type="ORF">Q664_45740</name>
</gene>
<evidence type="ECO:0000313" key="2">
    <source>
        <dbReference type="Proteomes" id="UP000028547"/>
    </source>
</evidence>
<dbReference type="Gene3D" id="3.40.50.12780">
    <property type="entry name" value="N-terminal domain of ligase-like"/>
    <property type="match status" value="1"/>
</dbReference>
<dbReference type="InterPro" id="IPR042099">
    <property type="entry name" value="ANL_N_sf"/>
</dbReference>